<keyword evidence="2" id="KW-1185">Reference proteome</keyword>
<name>A0ABV0NK33_9TELE</name>
<evidence type="ECO:0000313" key="2">
    <source>
        <dbReference type="Proteomes" id="UP001476798"/>
    </source>
</evidence>
<sequence>MDCILQGMAQVVFCQLASQQTGTGQPHFGWPAPLDPLVGSRLSAGNFCLHCVSYFPLSKQDRWLHFVPFRKTKLLLNKMHVFLHKDCIYFSLGDSRTLFRSHDIFHVTVCTNVGYVYILPIDRELSDIGMCSCLFEYNDRVTSVVLHCCLVSDQSMYLKAY</sequence>
<accession>A0ABV0NK33</accession>
<organism evidence="1 2">
    <name type="scientific">Goodea atripinnis</name>
    <dbReference type="NCBI Taxonomy" id="208336"/>
    <lineage>
        <taxon>Eukaryota</taxon>
        <taxon>Metazoa</taxon>
        <taxon>Chordata</taxon>
        <taxon>Craniata</taxon>
        <taxon>Vertebrata</taxon>
        <taxon>Euteleostomi</taxon>
        <taxon>Actinopterygii</taxon>
        <taxon>Neopterygii</taxon>
        <taxon>Teleostei</taxon>
        <taxon>Neoteleostei</taxon>
        <taxon>Acanthomorphata</taxon>
        <taxon>Ovalentaria</taxon>
        <taxon>Atherinomorphae</taxon>
        <taxon>Cyprinodontiformes</taxon>
        <taxon>Goodeidae</taxon>
        <taxon>Goodea</taxon>
    </lineage>
</organism>
<reference evidence="1 2" key="1">
    <citation type="submission" date="2021-06" db="EMBL/GenBank/DDBJ databases">
        <authorList>
            <person name="Palmer J.M."/>
        </authorList>
    </citation>
    <scope>NUCLEOTIDE SEQUENCE [LARGE SCALE GENOMIC DNA]</scope>
    <source>
        <strain evidence="1 2">GA_2019</strain>
        <tissue evidence="1">Muscle</tissue>
    </source>
</reference>
<protein>
    <submittedName>
        <fullName evidence="1">Uncharacterized protein</fullName>
    </submittedName>
</protein>
<comment type="caution">
    <text evidence="1">The sequence shown here is derived from an EMBL/GenBank/DDBJ whole genome shotgun (WGS) entry which is preliminary data.</text>
</comment>
<evidence type="ECO:0000313" key="1">
    <source>
        <dbReference type="EMBL" id="MEQ2171753.1"/>
    </source>
</evidence>
<gene>
    <name evidence="1" type="ORF">GOODEAATRI_014001</name>
</gene>
<proteinExistence type="predicted"/>
<dbReference type="Proteomes" id="UP001476798">
    <property type="component" value="Unassembled WGS sequence"/>
</dbReference>
<dbReference type="EMBL" id="JAHRIO010040946">
    <property type="protein sequence ID" value="MEQ2171753.1"/>
    <property type="molecule type" value="Genomic_DNA"/>
</dbReference>